<name>A0A6G5AG78_RHIMP</name>
<proteinExistence type="predicted"/>
<sequence length="132" mass="14613">MCIGSHSNDAIGRPACATIADGAVQHYASEASVGVRLQHWPHHDATHLEASPAIVKQTTHNLKTNFIPSNTTLTKLQLVLCMHSGVTRLKYSRALGLLHMEKETEVKTTKHIFCHRKKLKNPVRTALCEELA</sequence>
<organism evidence="1">
    <name type="scientific">Rhipicephalus microplus</name>
    <name type="common">Cattle tick</name>
    <name type="synonym">Boophilus microplus</name>
    <dbReference type="NCBI Taxonomy" id="6941"/>
    <lineage>
        <taxon>Eukaryota</taxon>
        <taxon>Metazoa</taxon>
        <taxon>Ecdysozoa</taxon>
        <taxon>Arthropoda</taxon>
        <taxon>Chelicerata</taxon>
        <taxon>Arachnida</taxon>
        <taxon>Acari</taxon>
        <taxon>Parasitiformes</taxon>
        <taxon>Ixodida</taxon>
        <taxon>Ixodoidea</taxon>
        <taxon>Ixodidae</taxon>
        <taxon>Rhipicephalinae</taxon>
        <taxon>Rhipicephalus</taxon>
        <taxon>Boophilus</taxon>
    </lineage>
</organism>
<dbReference type="AlphaFoldDB" id="A0A6G5AG78"/>
<accession>A0A6G5AG78</accession>
<reference evidence="1" key="1">
    <citation type="submission" date="2020-03" db="EMBL/GenBank/DDBJ databases">
        <title>A transcriptome and proteome of the tick Rhipicephalus microplus shaped by the genetic composition of its hosts and developmental stage.</title>
        <authorList>
            <person name="Garcia G.R."/>
            <person name="Ribeiro J.M.C."/>
            <person name="Maruyama S.R."/>
            <person name="Gardinasse L.G."/>
            <person name="Nelson K."/>
            <person name="Ferreira B.R."/>
            <person name="Andrade T.G."/>
            <person name="Santos I.K.F.M."/>
        </authorList>
    </citation>
    <scope>NUCLEOTIDE SEQUENCE</scope>
    <source>
        <strain evidence="1">NSGR</strain>
        <tissue evidence="1">Salivary glands</tissue>
    </source>
</reference>
<evidence type="ECO:0000313" key="1">
    <source>
        <dbReference type="EMBL" id="NIE49819.1"/>
    </source>
</evidence>
<dbReference type="EMBL" id="GIKN01007546">
    <property type="protein sequence ID" value="NIE49819.1"/>
    <property type="molecule type" value="Transcribed_RNA"/>
</dbReference>
<protein>
    <submittedName>
        <fullName evidence="1">Uncharacterized protein</fullName>
    </submittedName>
</protein>